<organism evidence="5 6">
    <name type="scientific">Terriglobus albidus</name>
    <dbReference type="NCBI Taxonomy" id="1592106"/>
    <lineage>
        <taxon>Bacteria</taxon>
        <taxon>Pseudomonadati</taxon>
        <taxon>Acidobacteriota</taxon>
        <taxon>Terriglobia</taxon>
        <taxon>Terriglobales</taxon>
        <taxon>Acidobacteriaceae</taxon>
        <taxon>Terriglobus</taxon>
    </lineage>
</organism>
<dbReference type="GO" id="GO:0005886">
    <property type="term" value="C:plasma membrane"/>
    <property type="evidence" value="ECO:0007669"/>
    <property type="project" value="TreeGrafter"/>
</dbReference>
<dbReference type="EMBL" id="CP042806">
    <property type="protein sequence ID" value="QEE31043.1"/>
    <property type="molecule type" value="Genomic_DNA"/>
</dbReference>
<evidence type="ECO:0000313" key="5">
    <source>
        <dbReference type="EMBL" id="QEE31043.1"/>
    </source>
</evidence>
<keyword evidence="2" id="KW-0418">Kinase</keyword>
<feature type="domain" description="Signal transduction histidine kinase osmosensitive K+ channel sensor N-terminal" evidence="4">
    <location>
        <begin position="28"/>
        <end position="220"/>
    </location>
</feature>
<sequence length="364" mass="40868">MRSSVLSRPNPERLLKQIEAEESKQGGAKLKIFLGYASGVGKSYRMLDEARRRQERGEDVVIGAVQDKQSKDIQALLQTLEQIPSGMDQAIDLDAILRRAPQVCVIDPLATRNPSGSRHAHRWQDIQTLLRNGISVLSSVDLLYVEEYREKVRAITGRDTTETIPKSFLLAADDIVIVDVPTDLCLWRQGEKLTPTGISNFQERQLSELRELALLLTAEVVDAQLEFYVQAHGVAPVFGAHERFLICMTPHSNALTMLNSGERNKERFQGELYAVYVCESGQSKKECAEIQGYLDAAKEAGAIAEVLESDDPIAAIIAFARAKRITQIFIGHSLHNTWKQRLFGDPVLRLIRECEDMDIRVFPR</sequence>
<dbReference type="PANTHER" id="PTHR45569:SF1">
    <property type="entry name" value="SENSOR PROTEIN KDPD"/>
    <property type="match status" value="1"/>
</dbReference>
<proteinExistence type="predicted"/>
<evidence type="ECO:0000256" key="3">
    <source>
        <dbReference type="ARBA" id="ARBA00023012"/>
    </source>
</evidence>
<dbReference type="GO" id="GO:0000155">
    <property type="term" value="F:phosphorelay sensor kinase activity"/>
    <property type="evidence" value="ECO:0007669"/>
    <property type="project" value="InterPro"/>
</dbReference>
<evidence type="ECO:0000313" key="6">
    <source>
        <dbReference type="Proteomes" id="UP000321820"/>
    </source>
</evidence>
<dbReference type="InterPro" id="IPR014729">
    <property type="entry name" value="Rossmann-like_a/b/a_fold"/>
</dbReference>
<keyword evidence="1" id="KW-0808">Transferase</keyword>
<dbReference type="Proteomes" id="UP000321820">
    <property type="component" value="Chromosome"/>
</dbReference>
<evidence type="ECO:0000256" key="1">
    <source>
        <dbReference type="ARBA" id="ARBA00022679"/>
    </source>
</evidence>
<protein>
    <recommendedName>
        <fullName evidence="4">Signal transduction histidine kinase osmosensitive K+ channel sensor N-terminal domain-containing protein</fullName>
    </recommendedName>
</protein>
<dbReference type="SUPFAM" id="SSF52402">
    <property type="entry name" value="Adenine nucleotide alpha hydrolases-like"/>
    <property type="match status" value="1"/>
</dbReference>
<gene>
    <name evidence="5" type="ORF">FTW19_25385</name>
</gene>
<dbReference type="Gene3D" id="3.40.50.300">
    <property type="entry name" value="P-loop containing nucleotide triphosphate hydrolases"/>
    <property type="match status" value="1"/>
</dbReference>
<reference evidence="5 6" key="1">
    <citation type="submission" date="2019-08" db="EMBL/GenBank/DDBJ databases">
        <title>Complete genome sequence of Terriglobus albidus strain ORNL.</title>
        <authorList>
            <person name="Podar M."/>
        </authorList>
    </citation>
    <scope>NUCLEOTIDE SEQUENCE [LARGE SCALE GENOMIC DNA]</scope>
    <source>
        <strain evidence="5 6">ORNL</strain>
    </source>
</reference>
<accession>A0A5B9EFR5</accession>
<dbReference type="RefSeq" id="WP_147650337.1">
    <property type="nucleotide sequence ID" value="NZ_CP042806.1"/>
</dbReference>
<keyword evidence="6" id="KW-1185">Reference proteome</keyword>
<dbReference type="PANTHER" id="PTHR45569">
    <property type="entry name" value="SENSOR PROTEIN KDPD"/>
    <property type="match status" value="1"/>
</dbReference>
<evidence type="ECO:0000259" key="4">
    <source>
        <dbReference type="Pfam" id="PF02702"/>
    </source>
</evidence>
<dbReference type="InterPro" id="IPR027417">
    <property type="entry name" value="P-loop_NTPase"/>
</dbReference>
<evidence type="ECO:0000256" key="2">
    <source>
        <dbReference type="ARBA" id="ARBA00022777"/>
    </source>
</evidence>
<dbReference type="KEGG" id="talb:FTW19_25385"/>
<dbReference type="AlphaFoldDB" id="A0A5B9EFR5"/>
<dbReference type="InterPro" id="IPR052023">
    <property type="entry name" value="Histidine_kinase_KdpD"/>
</dbReference>
<dbReference type="InterPro" id="IPR003852">
    <property type="entry name" value="Sig_transdc_His_kinase_KdpD_N"/>
</dbReference>
<dbReference type="OrthoDB" id="128288at2"/>
<dbReference type="Pfam" id="PF02702">
    <property type="entry name" value="KdpD"/>
    <property type="match status" value="1"/>
</dbReference>
<keyword evidence="3" id="KW-0902">Two-component regulatory system</keyword>
<name>A0A5B9EFR5_9BACT</name>
<dbReference type="Gene3D" id="3.40.50.620">
    <property type="entry name" value="HUPs"/>
    <property type="match status" value="1"/>
</dbReference>